<evidence type="ECO:0000313" key="2">
    <source>
        <dbReference type="Proteomes" id="UP000298030"/>
    </source>
</evidence>
<comment type="caution">
    <text evidence="1">The sequence shown here is derived from an EMBL/GenBank/DDBJ whole genome shotgun (WGS) entry which is preliminary data.</text>
</comment>
<name>A0A4Y7S8W5_COPMI</name>
<reference evidence="1 2" key="1">
    <citation type="journal article" date="2019" name="Nat. Ecol. Evol.">
        <title>Megaphylogeny resolves global patterns of mushroom evolution.</title>
        <authorList>
            <person name="Varga T."/>
            <person name="Krizsan K."/>
            <person name="Foldi C."/>
            <person name="Dima B."/>
            <person name="Sanchez-Garcia M."/>
            <person name="Sanchez-Ramirez S."/>
            <person name="Szollosi G.J."/>
            <person name="Szarkandi J.G."/>
            <person name="Papp V."/>
            <person name="Albert L."/>
            <person name="Andreopoulos W."/>
            <person name="Angelini C."/>
            <person name="Antonin V."/>
            <person name="Barry K.W."/>
            <person name="Bougher N.L."/>
            <person name="Buchanan P."/>
            <person name="Buyck B."/>
            <person name="Bense V."/>
            <person name="Catcheside P."/>
            <person name="Chovatia M."/>
            <person name="Cooper J."/>
            <person name="Damon W."/>
            <person name="Desjardin D."/>
            <person name="Finy P."/>
            <person name="Geml J."/>
            <person name="Haridas S."/>
            <person name="Hughes K."/>
            <person name="Justo A."/>
            <person name="Karasinski D."/>
            <person name="Kautmanova I."/>
            <person name="Kiss B."/>
            <person name="Kocsube S."/>
            <person name="Kotiranta H."/>
            <person name="LaButti K.M."/>
            <person name="Lechner B.E."/>
            <person name="Liimatainen K."/>
            <person name="Lipzen A."/>
            <person name="Lukacs Z."/>
            <person name="Mihaltcheva S."/>
            <person name="Morgado L.N."/>
            <person name="Niskanen T."/>
            <person name="Noordeloos M.E."/>
            <person name="Ohm R.A."/>
            <person name="Ortiz-Santana B."/>
            <person name="Ovrebo C."/>
            <person name="Racz N."/>
            <person name="Riley R."/>
            <person name="Savchenko A."/>
            <person name="Shiryaev A."/>
            <person name="Soop K."/>
            <person name="Spirin V."/>
            <person name="Szebenyi C."/>
            <person name="Tomsovsky M."/>
            <person name="Tulloss R.E."/>
            <person name="Uehling J."/>
            <person name="Grigoriev I.V."/>
            <person name="Vagvolgyi C."/>
            <person name="Papp T."/>
            <person name="Martin F.M."/>
            <person name="Miettinen O."/>
            <person name="Hibbett D.S."/>
            <person name="Nagy L.G."/>
        </authorList>
    </citation>
    <scope>NUCLEOTIDE SEQUENCE [LARGE SCALE GENOMIC DNA]</scope>
    <source>
        <strain evidence="1 2">FP101781</strain>
    </source>
</reference>
<evidence type="ECO:0000313" key="1">
    <source>
        <dbReference type="EMBL" id="TEB17148.1"/>
    </source>
</evidence>
<proteinExistence type="predicted"/>
<dbReference type="EMBL" id="QPFP01000310">
    <property type="protein sequence ID" value="TEB17148.1"/>
    <property type="molecule type" value="Genomic_DNA"/>
</dbReference>
<gene>
    <name evidence="1" type="ORF">FA13DRAFT_1804424</name>
</gene>
<organism evidence="1 2">
    <name type="scientific">Coprinellus micaceus</name>
    <name type="common">Glistening ink-cap mushroom</name>
    <name type="synonym">Coprinus micaceus</name>
    <dbReference type="NCBI Taxonomy" id="71717"/>
    <lineage>
        <taxon>Eukaryota</taxon>
        <taxon>Fungi</taxon>
        <taxon>Dikarya</taxon>
        <taxon>Basidiomycota</taxon>
        <taxon>Agaricomycotina</taxon>
        <taxon>Agaricomycetes</taxon>
        <taxon>Agaricomycetidae</taxon>
        <taxon>Agaricales</taxon>
        <taxon>Agaricineae</taxon>
        <taxon>Psathyrellaceae</taxon>
        <taxon>Coprinellus</taxon>
    </lineage>
</organism>
<protein>
    <submittedName>
        <fullName evidence="1">Uncharacterized protein</fullName>
    </submittedName>
</protein>
<keyword evidence="2" id="KW-1185">Reference proteome</keyword>
<dbReference type="AlphaFoldDB" id="A0A4Y7S8W5"/>
<accession>A0A4Y7S8W5</accession>
<dbReference type="Proteomes" id="UP000298030">
    <property type="component" value="Unassembled WGS sequence"/>
</dbReference>
<sequence length="293" mass="33209">MATARTLCGGFADPRSRLPVEIRSQIFHLSHSSWCTEALSAIGNAGAQITPASIETKGDKDVLLLANAILDHRNLYGFHLRGSPFHVGAKATFHPLHTLRLALAGTVMSEEENQAWASAVRNTLSLIHPKELTILTDIVLFHHIVRQWPTMPSVSFLKVDFECPDFHMLDPDQYEIGEESSLDDYAWNQPEWGDMLSRFPHITEFYLRTISGLEVNEWIDDRRAENVPRILADLKKNCPLLEKVSIEAWGSCWEILGNVVQRLRGYQYSESSGEWECITFQAKVPSCDRIISY</sequence>